<comment type="caution">
    <text evidence="2">The sequence shown here is derived from an EMBL/GenBank/DDBJ whole genome shotgun (WGS) entry which is preliminary data.</text>
</comment>
<sequence length="183" mass="20193">MSSTRPEGSSLKRTDHPNRTGTEAHGEKARTAVRFAFYGCTPQRAETGRIAHVQRAQQRAVAQEVIKPCGGQIVAEYFDTYTRHWTADIPPETHRPWGQRPHARALIDALTTDTFDAVVIGDLSAATFGSTSVWDVVELLRQHRKTLWAPGIEGALDPDNLAQLLLVKVVIGAPLPRPRSSDH</sequence>
<feature type="compositionally biased region" description="Basic and acidic residues" evidence="1">
    <location>
        <begin position="10"/>
        <end position="27"/>
    </location>
</feature>
<name>A0ABP7ZDW4_9ACTN</name>
<dbReference type="RefSeq" id="WP_345023959.1">
    <property type="nucleotide sequence ID" value="NZ_BAABDO010000096.1"/>
</dbReference>
<reference evidence="3" key="1">
    <citation type="journal article" date="2019" name="Int. J. Syst. Evol. Microbiol.">
        <title>The Global Catalogue of Microorganisms (GCM) 10K type strain sequencing project: providing services to taxonomists for standard genome sequencing and annotation.</title>
        <authorList>
            <consortium name="The Broad Institute Genomics Platform"/>
            <consortium name="The Broad Institute Genome Sequencing Center for Infectious Disease"/>
            <person name="Wu L."/>
            <person name="Ma J."/>
        </authorList>
    </citation>
    <scope>NUCLEOTIDE SEQUENCE [LARGE SCALE GENOMIC DNA]</scope>
    <source>
        <strain evidence="3">JCM 17316</strain>
    </source>
</reference>
<gene>
    <name evidence="2" type="ORF">GCM10022416_49200</name>
</gene>
<protein>
    <recommendedName>
        <fullName evidence="4">Resolvase/invertase-type recombinase catalytic domain-containing protein</fullName>
    </recommendedName>
</protein>
<evidence type="ECO:0000256" key="1">
    <source>
        <dbReference type="SAM" id="MobiDB-lite"/>
    </source>
</evidence>
<evidence type="ECO:0000313" key="3">
    <source>
        <dbReference type="Proteomes" id="UP001500266"/>
    </source>
</evidence>
<keyword evidence="3" id="KW-1185">Reference proteome</keyword>
<dbReference type="EMBL" id="BAABDO010000096">
    <property type="protein sequence ID" value="GAA4151691.1"/>
    <property type="molecule type" value="Genomic_DNA"/>
</dbReference>
<dbReference type="Proteomes" id="UP001500266">
    <property type="component" value="Unassembled WGS sequence"/>
</dbReference>
<proteinExistence type="predicted"/>
<organism evidence="2 3">
    <name type="scientific">Actinomadura keratinilytica</name>
    <dbReference type="NCBI Taxonomy" id="547461"/>
    <lineage>
        <taxon>Bacteria</taxon>
        <taxon>Bacillati</taxon>
        <taxon>Actinomycetota</taxon>
        <taxon>Actinomycetes</taxon>
        <taxon>Streptosporangiales</taxon>
        <taxon>Thermomonosporaceae</taxon>
        <taxon>Actinomadura</taxon>
    </lineage>
</organism>
<evidence type="ECO:0008006" key="4">
    <source>
        <dbReference type="Google" id="ProtNLM"/>
    </source>
</evidence>
<accession>A0ABP7ZDW4</accession>
<feature type="region of interest" description="Disordered" evidence="1">
    <location>
        <begin position="1"/>
        <end position="27"/>
    </location>
</feature>
<evidence type="ECO:0000313" key="2">
    <source>
        <dbReference type="EMBL" id="GAA4151691.1"/>
    </source>
</evidence>